<keyword evidence="6 7" id="KW-0472">Membrane</keyword>
<reference evidence="9 10" key="1">
    <citation type="submission" date="2019-09" db="EMBL/GenBank/DDBJ databases">
        <title>Sulfurimonas gotlandica sp. nov., a chemoautotrophic and psychrotolerant epsilonproteobacterium isolated from a pelagic redoxcline, and an emended description of the genus Sulfurimonas.</title>
        <authorList>
            <person name="Wang S."/>
            <person name="Jiang L."/>
            <person name="Shao S."/>
        </authorList>
    </citation>
    <scope>NUCLEOTIDE SEQUENCE [LARGE SCALE GENOMIC DNA]</scope>
    <source>
        <strain evidence="9 10">GYSZ_1</strain>
    </source>
</reference>
<dbReference type="Pfam" id="PF07690">
    <property type="entry name" value="MFS_1"/>
    <property type="match status" value="1"/>
</dbReference>
<feature type="transmembrane region" description="Helical" evidence="7">
    <location>
        <begin position="144"/>
        <end position="164"/>
    </location>
</feature>
<evidence type="ECO:0000313" key="9">
    <source>
        <dbReference type="EMBL" id="QFR49713.1"/>
    </source>
</evidence>
<dbReference type="InterPro" id="IPR011701">
    <property type="entry name" value="MFS"/>
</dbReference>
<feature type="transmembrane region" description="Helical" evidence="7">
    <location>
        <begin position="223"/>
        <end position="243"/>
    </location>
</feature>
<dbReference type="PANTHER" id="PTHR23515">
    <property type="entry name" value="HIGH-AFFINITY NITRATE TRANSPORTER 2.3"/>
    <property type="match status" value="1"/>
</dbReference>
<gene>
    <name evidence="9" type="ORF">FJR48_08185</name>
</gene>
<dbReference type="SUPFAM" id="SSF103473">
    <property type="entry name" value="MFS general substrate transporter"/>
    <property type="match status" value="1"/>
</dbReference>
<dbReference type="RefSeq" id="WP_152307660.1">
    <property type="nucleotide sequence ID" value="NZ_CP043617.1"/>
</dbReference>
<evidence type="ECO:0000256" key="1">
    <source>
        <dbReference type="ARBA" id="ARBA00004141"/>
    </source>
</evidence>
<evidence type="ECO:0000256" key="5">
    <source>
        <dbReference type="ARBA" id="ARBA00023063"/>
    </source>
</evidence>
<evidence type="ECO:0000256" key="7">
    <source>
        <dbReference type="SAM" id="Phobius"/>
    </source>
</evidence>
<feature type="transmembrane region" description="Helical" evidence="7">
    <location>
        <begin position="271"/>
        <end position="290"/>
    </location>
</feature>
<proteinExistence type="inferred from homology"/>
<evidence type="ECO:0000256" key="2">
    <source>
        <dbReference type="ARBA" id="ARBA00008432"/>
    </source>
</evidence>
<dbReference type="EMBL" id="CP043617">
    <property type="protein sequence ID" value="QFR49713.1"/>
    <property type="molecule type" value="Genomic_DNA"/>
</dbReference>
<evidence type="ECO:0000256" key="4">
    <source>
        <dbReference type="ARBA" id="ARBA00022989"/>
    </source>
</evidence>
<feature type="transmembrane region" description="Helical" evidence="7">
    <location>
        <begin position="176"/>
        <end position="194"/>
    </location>
</feature>
<dbReference type="OrthoDB" id="9771451at2"/>
<dbReference type="GO" id="GO:0042128">
    <property type="term" value="P:nitrate assimilation"/>
    <property type="evidence" value="ECO:0007669"/>
    <property type="project" value="UniProtKB-KW"/>
</dbReference>
<evidence type="ECO:0000259" key="8">
    <source>
        <dbReference type="PROSITE" id="PS50850"/>
    </source>
</evidence>
<name>A0A5P8P1U9_9BACT</name>
<dbReference type="InterPro" id="IPR044772">
    <property type="entry name" value="NO3_transporter"/>
</dbReference>
<dbReference type="GO" id="GO:0016020">
    <property type="term" value="C:membrane"/>
    <property type="evidence" value="ECO:0007669"/>
    <property type="project" value="UniProtKB-SubCell"/>
</dbReference>
<keyword evidence="5" id="KW-0534">Nitrate assimilation</keyword>
<dbReference type="PROSITE" id="PS50850">
    <property type="entry name" value="MFS"/>
    <property type="match status" value="1"/>
</dbReference>
<keyword evidence="4 7" id="KW-1133">Transmembrane helix</keyword>
<organism evidence="9 10">
    <name type="scientific">Sulfurimonas lithotrophica</name>
    <dbReference type="NCBI Taxonomy" id="2590022"/>
    <lineage>
        <taxon>Bacteria</taxon>
        <taxon>Pseudomonadati</taxon>
        <taxon>Campylobacterota</taxon>
        <taxon>Epsilonproteobacteria</taxon>
        <taxon>Campylobacterales</taxon>
        <taxon>Sulfurimonadaceae</taxon>
        <taxon>Sulfurimonas</taxon>
    </lineage>
</organism>
<feature type="transmembrane region" description="Helical" evidence="7">
    <location>
        <begin position="388"/>
        <end position="410"/>
    </location>
</feature>
<keyword evidence="10" id="KW-1185">Reference proteome</keyword>
<feature type="transmembrane region" description="Helical" evidence="7">
    <location>
        <begin position="302"/>
        <end position="320"/>
    </location>
</feature>
<evidence type="ECO:0000313" key="10">
    <source>
        <dbReference type="Proteomes" id="UP000326944"/>
    </source>
</evidence>
<feature type="transmembrane region" description="Helical" evidence="7">
    <location>
        <begin position="110"/>
        <end position="132"/>
    </location>
</feature>
<dbReference type="AlphaFoldDB" id="A0A5P8P1U9"/>
<evidence type="ECO:0000256" key="3">
    <source>
        <dbReference type="ARBA" id="ARBA00022692"/>
    </source>
</evidence>
<feature type="transmembrane region" description="Helical" evidence="7">
    <location>
        <begin position="85"/>
        <end position="104"/>
    </location>
</feature>
<comment type="similarity">
    <text evidence="2">Belongs to the major facilitator superfamily. Nitrate/nitrite porter (TC 2.A.1.8) family.</text>
</comment>
<dbReference type="KEGG" id="sulg:FJR48_08185"/>
<feature type="domain" description="Major facilitator superfamily (MFS) profile" evidence="8">
    <location>
        <begin position="15"/>
        <end position="415"/>
    </location>
</feature>
<dbReference type="GO" id="GO:0015112">
    <property type="term" value="F:nitrate transmembrane transporter activity"/>
    <property type="evidence" value="ECO:0007669"/>
    <property type="project" value="InterPro"/>
</dbReference>
<protein>
    <submittedName>
        <fullName evidence="9">NarK/NasA family nitrate transporter</fullName>
    </submittedName>
</protein>
<dbReference type="InterPro" id="IPR036259">
    <property type="entry name" value="MFS_trans_sf"/>
</dbReference>
<comment type="subcellular location">
    <subcellularLocation>
        <location evidence="1">Membrane</location>
        <topology evidence="1">Multi-pass membrane protein</topology>
    </subcellularLocation>
</comment>
<accession>A0A5P8P1U9</accession>
<dbReference type="InterPro" id="IPR020846">
    <property type="entry name" value="MFS_dom"/>
</dbReference>
<dbReference type="Proteomes" id="UP000326944">
    <property type="component" value="Chromosome"/>
</dbReference>
<dbReference type="Gene3D" id="1.20.1250.20">
    <property type="entry name" value="MFS general substrate transporter like domains"/>
    <property type="match status" value="1"/>
</dbReference>
<sequence length="426" mass="44922">MAGLKDLKGQGHAPTLFMAFLYFDMSFMVWTMLGPLSTEIAEALALSGHIMSAGEKATLLSLPILSGALLRILLGFGVDKLGAKLTAMMAQSVVIAALLTAYLQGNTITYNTLLLVALGLGFAGASFAVALPQAGQWYPPKLQGVVLGIAGAGNIGVVIDFLFAPKIAELWGWESVFGVGAAMSIAVFIAYGFLAKNAPESVYKANPKKVKDYIKLLKDKDTWWFNLFYAVSFGGFVGFAGYMKVYLMNTYQADMSAFGLDVLNESNVKVIAGYFGALCIFAGAVLRPVGGAVADKLGGVKSLYMFFGTVTLLAILNATMTLPFGVAIFVLFLIMANLGMANGAVFQLVPQRFGKDIGIMTGIIGAAGGLGGTALIKTLGWSKGAFDGYSAGFMIFATVVLIALMGISLVKTRWRTTWGVAAGGRI</sequence>
<evidence type="ECO:0000256" key="6">
    <source>
        <dbReference type="ARBA" id="ARBA00023136"/>
    </source>
</evidence>
<feature type="transmembrane region" description="Helical" evidence="7">
    <location>
        <begin position="57"/>
        <end position="78"/>
    </location>
</feature>
<keyword evidence="3 7" id="KW-0812">Transmembrane</keyword>
<feature type="transmembrane region" description="Helical" evidence="7">
    <location>
        <begin position="16"/>
        <end position="37"/>
    </location>
</feature>
<feature type="transmembrane region" description="Helical" evidence="7">
    <location>
        <begin position="357"/>
        <end position="376"/>
    </location>
</feature>